<gene>
    <name evidence="2" type="ORF">H5410_006886</name>
</gene>
<evidence type="ECO:0000313" key="3">
    <source>
        <dbReference type="Proteomes" id="UP000824120"/>
    </source>
</evidence>
<reference evidence="2 3" key="1">
    <citation type="submission" date="2020-09" db="EMBL/GenBank/DDBJ databases">
        <title>De no assembly of potato wild relative species, Solanum commersonii.</title>
        <authorList>
            <person name="Cho K."/>
        </authorList>
    </citation>
    <scope>NUCLEOTIDE SEQUENCE [LARGE SCALE GENOMIC DNA]</scope>
    <source>
        <strain evidence="2">LZ3.2</strain>
        <tissue evidence="2">Leaf</tissue>
    </source>
</reference>
<organism evidence="2 3">
    <name type="scientific">Solanum commersonii</name>
    <name type="common">Commerson's wild potato</name>
    <name type="synonym">Commerson's nightshade</name>
    <dbReference type="NCBI Taxonomy" id="4109"/>
    <lineage>
        <taxon>Eukaryota</taxon>
        <taxon>Viridiplantae</taxon>
        <taxon>Streptophyta</taxon>
        <taxon>Embryophyta</taxon>
        <taxon>Tracheophyta</taxon>
        <taxon>Spermatophyta</taxon>
        <taxon>Magnoliopsida</taxon>
        <taxon>eudicotyledons</taxon>
        <taxon>Gunneridae</taxon>
        <taxon>Pentapetalae</taxon>
        <taxon>asterids</taxon>
        <taxon>lamiids</taxon>
        <taxon>Solanales</taxon>
        <taxon>Solanaceae</taxon>
        <taxon>Solanoideae</taxon>
        <taxon>Solaneae</taxon>
        <taxon>Solanum</taxon>
    </lineage>
</organism>
<dbReference type="EMBL" id="JACXVP010000002">
    <property type="protein sequence ID" value="KAG5621668.1"/>
    <property type="molecule type" value="Genomic_DNA"/>
</dbReference>
<feature type="region of interest" description="Disordered" evidence="1">
    <location>
        <begin position="71"/>
        <end position="93"/>
    </location>
</feature>
<evidence type="ECO:0000313" key="2">
    <source>
        <dbReference type="EMBL" id="KAG5621668.1"/>
    </source>
</evidence>
<dbReference type="Proteomes" id="UP000824120">
    <property type="component" value="Chromosome 2"/>
</dbReference>
<sequence length="131" mass="14500">MRIRFSTITDKLILLEEPVPLCRQVSKILEISPRSWTNGFATGNKTREPKEIKSVCTGLIYKGEDMRADLTGDADQKGDAKRDKSLASKVSQSEISKIDGTMKKKITTVPQALVTYVTSVINQVTPLETSL</sequence>
<name>A0A9J6ABH4_SOLCO</name>
<dbReference type="AlphaFoldDB" id="A0A9J6ABH4"/>
<proteinExistence type="predicted"/>
<feature type="compositionally biased region" description="Basic and acidic residues" evidence="1">
    <location>
        <begin position="71"/>
        <end position="86"/>
    </location>
</feature>
<protein>
    <submittedName>
        <fullName evidence="2">Uncharacterized protein</fullName>
    </submittedName>
</protein>
<accession>A0A9J6ABH4</accession>
<evidence type="ECO:0000256" key="1">
    <source>
        <dbReference type="SAM" id="MobiDB-lite"/>
    </source>
</evidence>
<comment type="caution">
    <text evidence="2">The sequence shown here is derived from an EMBL/GenBank/DDBJ whole genome shotgun (WGS) entry which is preliminary data.</text>
</comment>
<dbReference type="OrthoDB" id="10496203at2759"/>
<keyword evidence="3" id="KW-1185">Reference proteome</keyword>